<evidence type="ECO:0000313" key="3">
    <source>
        <dbReference type="Proteomes" id="UP000605846"/>
    </source>
</evidence>
<evidence type="ECO:0000256" key="1">
    <source>
        <dbReference type="SAM" id="MobiDB-lite"/>
    </source>
</evidence>
<feature type="compositionally biased region" description="Basic and acidic residues" evidence="1">
    <location>
        <begin position="90"/>
        <end position="100"/>
    </location>
</feature>
<dbReference type="AlphaFoldDB" id="A0A8H7BNW8"/>
<keyword evidence="3" id="KW-1185">Reference proteome</keyword>
<protein>
    <submittedName>
        <fullName evidence="2">Uncharacterized protein</fullName>
    </submittedName>
</protein>
<accession>A0A8H7BNW8</accession>
<reference evidence="2" key="1">
    <citation type="submission" date="2020-01" db="EMBL/GenBank/DDBJ databases">
        <title>Genome Sequencing of Three Apophysomyces-Like Fungal Strains Confirms a Novel Fungal Genus in the Mucoromycota with divergent Burkholderia-like Endosymbiotic Bacteria.</title>
        <authorList>
            <person name="Stajich J.E."/>
            <person name="Macias A.M."/>
            <person name="Carter-House D."/>
            <person name="Lovett B."/>
            <person name="Kasson L.R."/>
            <person name="Berry K."/>
            <person name="Grigoriev I."/>
            <person name="Chang Y."/>
            <person name="Spatafora J."/>
            <person name="Kasson M.T."/>
        </authorList>
    </citation>
    <scope>NUCLEOTIDE SEQUENCE</scope>
    <source>
        <strain evidence="2">NRRL A-21654</strain>
    </source>
</reference>
<feature type="compositionally biased region" description="Polar residues" evidence="1">
    <location>
        <begin position="13"/>
        <end position="40"/>
    </location>
</feature>
<gene>
    <name evidence="2" type="ORF">EC973_001496</name>
</gene>
<name>A0A8H7BNW8_9FUNG</name>
<evidence type="ECO:0000313" key="2">
    <source>
        <dbReference type="EMBL" id="KAF7723924.1"/>
    </source>
</evidence>
<feature type="compositionally biased region" description="Basic and acidic residues" evidence="1">
    <location>
        <begin position="50"/>
        <end position="60"/>
    </location>
</feature>
<comment type="caution">
    <text evidence="2">The sequence shown here is derived from an EMBL/GenBank/DDBJ whole genome shotgun (WGS) entry which is preliminary data.</text>
</comment>
<dbReference type="Proteomes" id="UP000605846">
    <property type="component" value="Unassembled WGS sequence"/>
</dbReference>
<organism evidence="2 3">
    <name type="scientific">Apophysomyces ossiformis</name>
    <dbReference type="NCBI Taxonomy" id="679940"/>
    <lineage>
        <taxon>Eukaryota</taxon>
        <taxon>Fungi</taxon>
        <taxon>Fungi incertae sedis</taxon>
        <taxon>Mucoromycota</taxon>
        <taxon>Mucoromycotina</taxon>
        <taxon>Mucoromycetes</taxon>
        <taxon>Mucorales</taxon>
        <taxon>Mucorineae</taxon>
        <taxon>Mucoraceae</taxon>
        <taxon>Apophysomyces</taxon>
    </lineage>
</organism>
<proteinExistence type="predicted"/>
<dbReference type="EMBL" id="JABAYA010000135">
    <property type="protein sequence ID" value="KAF7723924.1"/>
    <property type="molecule type" value="Genomic_DNA"/>
</dbReference>
<sequence>MTENHMKEAIITTAGSIENTDNTSEQNSSNQATEGSSATEAKQVLVNVSHGREEAGKAELDSQPSVTPESDTEVEQGARSVNMESSWTHVDTKVEDSKGQIRQLERQRHDIYRKTLSLKQKLRCQKEEIGRAENERQKRLCQITESENRLQQQLQSSKNDLQNIEKEWQAETEKQGKWENTLREQLKENEKAIQELQKEKLEKEKECLRRADELMLEESAAQLRIKGLESKRREEQSAYEEKFKIMQLQLEERRRVLNEIQGIKH</sequence>
<feature type="region of interest" description="Disordered" evidence="1">
    <location>
        <begin position="1"/>
        <end position="100"/>
    </location>
</feature>